<sequence length="85" mass="10006">MWSPPFGTSSSTWPCCESTSLVYKWSSEQSGLLHRETCLETKQNKKTRDFCYVFFCLSVCEPHAYKCLRSRRGHWNSWNWSETGN</sequence>
<reference evidence="2" key="1">
    <citation type="submission" date="2005-09" db="EMBL/GenBank/DDBJ databases">
        <authorList>
            <person name="Mural R.J."/>
            <person name="Li P.W."/>
            <person name="Adams M.D."/>
            <person name="Amanatides P.G."/>
            <person name="Baden-Tillson H."/>
            <person name="Barnstead M."/>
            <person name="Chin S.H."/>
            <person name="Dew I."/>
            <person name="Evans C.A."/>
            <person name="Ferriera S."/>
            <person name="Flanigan M."/>
            <person name="Fosler C."/>
            <person name="Glodek A."/>
            <person name="Gu Z."/>
            <person name="Holt R.A."/>
            <person name="Jennings D."/>
            <person name="Kraft C.L."/>
            <person name="Lu F."/>
            <person name="Nguyen T."/>
            <person name="Nusskern D.R."/>
            <person name="Pfannkoch C.M."/>
            <person name="Sitter C."/>
            <person name="Sutton G.G."/>
            <person name="Venter J.C."/>
            <person name="Wang Z."/>
            <person name="Woodage T."/>
            <person name="Zheng X.H."/>
            <person name="Zhong F."/>
        </authorList>
    </citation>
    <scope>NUCLEOTIDE SEQUENCE [LARGE SCALE GENOMIC DNA]</scope>
    <source>
        <strain>BN</strain>
        <strain evidence="2">Sprague-Dawley</strain>
    </source>
</reference>
<accession>A6IJ87</accession>
<dbReference type="AlphaFoldDB" id="A6IJ87"/>
<evidence type="ECO:0000313" key="1">
    <source>
        <dbReference type="EMBL" id="EDL98807.1"/>
    </source>
</evidence>
<protein>
    <submittedName>
        <fullName evidence="1">RCG54790, isoform CRA_b</fullName>
    </submittedName>
</protein>
<dbReference type="EMBL" id="CH473962">
    <property type="protein sequence ID" value="EDL98807.1"/>
    <property type="molecule type" value="Genomic_DNA"/>
</dbReference>
<dbReference type="Proteomes" id="UP000234681">
    <property type="component" value="Chromosome 5"/>
</dbReference>
<organism evidence="1 2">
    <name type="scientific">Rattus norvegicus</name>
    <name type="common">Rat</name>
    <dbReference type="NCBI Taxonomy" id="10116"/>
    <lineage>
        <taxon>Eukaryota</taxon>
        <taxon>Metazoa</taxon>
        <taxon>Chordata</taxon>
        <taxon>Craniata</taxon>
        <taxon>Vertebrata</taxon>
        <taxon>Euteleostomi</taxon>
        <taxon>Mammalia</taxon>
        <taxon>Eutheria</taxon>
        <taxon>Euarchontoglires</taxon>
        <taxon>Glires</taxon>
        <taxon>Rodentia</taxon>
        <taxon>Myomorpha</taxon>
        <taxon>Muroidea</taxon>
        <taxon>Muridae</taxon>
        <taxon>Murinae</taxon>
        <taxon>Rattus</taxon>
    </lineage>
</organism>
<gene>
    <name evidence="1" type="ORF">rCG_54790</name>
</gene>
<evidence type="ECO:0000313" key="2">
    <source>
        <dbReference type="Proteomes" id="UP000234681"/>
    </source>
</evidence>
<proteinExistence type="predicted"/>
<name>A6IJ87_RAT</name>